<dbReference type="SUPFAM" id="SSF47576">
    <property type="entry name" value="Calponin-homology domain, CH-domain"/>
    <property type="match status" value="1"/>
</dbReference>
<evidence type="ECO:0000313" key="5">
    <source>
        <dbReference type="EMBL" id="CAD7241853.1"/>
    </source>
</evidence>
<dbReference type="SMART" id="SM00033">
    <property type="entry name" value="CH"/>
    <property type="match status" value="1"/>
</dbReference>
<comment type="similarity">
    <text evidence="3">Belongs to the smoothelin family.</text>
</comment>
<evidence type="ECO:0000313" key="6">
    <source>
        <dbReference type="Proteomes" id="UP000677054"/>
    </source>
</evidence>
<dbReference type="PANTHER" id="PTHR23167">
    <property type="entry name" value="CALPONIN HOMOLOGY DOMAIN-CONTAINING PROTEIN DDB_G0272472-RELATED"/>
    <property type="match status" value="1"/>
</dbReference>
<dbReference type="OrthoDB" id="10017054at2759"/>
<dbReference type="EMBL" id="LR899704">
    <property type="protein sequence ID" value="CAD7241853.1"/>
    <property type="molecule type" value="Genomic_DNA"/>
</dbReference>
<dbReference type="PROSITE" id="PS50021">
    <property type="entry name" value="CH"/>
    <property type="match status" value="1"/>
</dbReference>
<keyword evidence="2" id="KW-0175">Coiled coil</keyword>
<dbReference type="AlphaFoldDB" id="A0A7R8X6Y9"/>
<keyword evidence="6" id="KW-1185">Reference proteome</keyword>
<evidence type="ECO:0000256" key="1">
    <source>
        <dbReference type="ARBA" id="ARBA00022553"/>
    </source>
</evidence>
<dbReference type="InterPro" id="IPR036872">
    <property type="entry name" value="CH_dom_sf"/>
</dbReference>
<sequence>MLNVRVENFSSSWSDGLAFCALIHRHFPDAFDYDQLSPNDRRGNFELAFQVAEDRAGVVPLLEVDDMVRMKRPDWKCVFTYVQSIYRHLHERQQQST</sequence>
<organism evidence="5">
    <name type="scientific">Darwinula stevensoni</name>
    <dbReference type="NCBI Taxonomy" id="69355"/>
    <lineage>
        <taxon>Eukaryota</taxon>
        <taxon>Metazoa</taxon>
        <taxon>Ecdysozoa</taxon>
        <taxon>Arthropoda</taxon>
        <taxon>Crustacea</taxon>
        <taxon>Oligostraca</taxon>
        <taxon>Ostracoda</taxon>
        <taxon>Podocopa</taxon>
        <taxon>Podocopida</taxon>
        <taxon>Darwinulocopina</taxon>
        <taxon>Darwinuloidea</taxon>
        <taxon>Darwinulidae</taxon>
        <taxon>Darwinula</taxon>
    </lineage>
</organism>
<evidence type="ECO:0000256" key="2">
    <source>
        <dbReference type="ARBA" id="ARBA00023054"/>
    </source>
</evidence>
<dbReference type="Gene3D" id="1.10.418.10">
    <property type="entry name" value="Calponin-like domain"/>
    <property type="match status" value="1"/>
</dbReference>
<dbReference type="FunFam" id="1.10.418.10:FF:000009">
    <property type="entry name" value="smoothelin isoform X2"/>
    <property type="match status" value="1"/>
</dbReference>
<evidence type="ECO:0000256" key="3">
    <source>
        <dbReference type="ARBA" id="ARBA00061655"/>
    </source>
</evidence>
<dbReference type="InterPro" id="IPR001715">
    <property type="entry name" value="CH_dom"/>
</dbReference>
<keyword evidence="1" id="KW-0597">Phosphoprotein</keyword>
<dbReference type="EMBL" id="CAJPEV010000187">
    <property type="protein sequence ID" value="CAG0881999.1"/>
    <property type="molecule type" value="Genomic_DNA"/>
</dbReference>
<feature type="domain" description="Calponin-homology (CH)" evidence="4">
    <location>
        <begin position="1"/>
        <end position="90"/>
    </location>
</feature>
<dbReference type="Pfam" id="PF00307">
    <property type="entry name" value="CH"/>
    <property type="match status" value="1"/>
</dbReference>
<protein>
    <recommendedName>
        <fullName evidence="4">Calponin-homology (CH) domain-containing protein</fullName>
    </recommendedName>
</protein>
<evidence type="ECO:0000259" key="4">
    <source>
        <dbReference type="PROSITE" id="PS50021"/>
    </source>
</evidence>
<name>A0A7R8X6Y9_9CRUS</name>
<proteinExistence type="inferred from homology"/>
<accession>A0A7R8X6Y9</accession>
<gene>
    <name evidence="5" type="ORF">DSTB1V02_LOCUS1831</name>
</gene>
<reference evidence="5" key="1">
    <citation type="submission" date="2020-11" db="EMBL/GenBank/DDBJ databases">
        <authorList>
            <person name="Tran Van P."/>
        </authorList>
    </citation>
    <scope>NUCLEOTIDE SEQUENCE</scope>
</reference>
<dbReference type="Proteomes" id="UP000677054">
    <property type="component" value="Unassembled WGS sequence"/>
</dbReference>
<dbReference type="InterPro" id="IPR050540">
    <property type="entry name" value="F-actin_Monoox_Mical"/>
</dbReference>
<dbReference type="PANTHER" id="PTHR23167:SF88">
    <property type="entry name" value="CALPONIN-HOMOLOGY (CH) DOMAIN-CONTAINING PROTEIN"/>
    <property type="match status" value="1"/>
</dbReference>